<dbReference type="SUPFAM" id="SSF49785">
    <property type="entry name" value="Galactose-binding domain-like"/>
    <property type="match status" value="1"/>
</dbReference>
<dbReference type="PANTHER" id="PTHR43056">
    <property type="entry name" value="PEPTIDASE S9 PROLYL OLIGOPEPTIDASE"/>
    <property type="match status" value="1"/>
</dbReference>
<dbReference type="InterPro" id="IPR013736">
    <property type="entry name" value="Xaa-Pro_dipept_C"/>
</dbReference>
<reference evidence="4" key="1">
    <citation type="journal article" date="2019" name="Int. J. Syst. Evol. Microbiol.">
        <title>The Global Catalogue of Microorganisms (GCM) 10K type strain sequencing project: providing services to taxonomists for standard genome sequencing and annotation.</title>
        <authorList>
            <consortium name="The Broad Institute Genomics Platform"/>
            <consortium name="The Broad Institute Genome Sequencing Center for Infectious Disease"/>
            <person name="Wu L."/>
            <person name="Ma J."/>
        </authorList>
    </citation>
    <scope>NUCLEOTIDE SEQUENCE [LARGE SCALE GENOMIC DNA]</scope>
    <source>
        <strain evidence="4">CGMCC 1.16225</strain>
    </source>
</reference>
<evidence type="ECO:0000259" key="2">
    <source>
        <dbReference type="SMART" id="SM00939"/>
    </source>
</evidence>
<comment type="caution">
    <text evidence="3">The sequence shown here is derived from an EMBL/GenBank/DDBJ whole genome shotgun (WGS) entry which is preliminary data.</text>
</comment>
<feature type="domain" description="Xaa-Pro dipeptidyl-peptidase C-terminal" evidence="2">
    <location>
        <begin position="279"/>
        <end position="512"/>
    </location>
</feature>
<keyword evidence="4" id="KW-1185">Reference proteome</keyword>
<dbReference type="Pfam" id="PF02129">
    <property type="entry name" value="Peptidase_S15"/>
    <property type="match status" value="1"/>
</dbReference>
<accession>A0ABW4UAP1</accession>
<evidence type="ECO:0000256" key="1">
    <source>
        <dbReference type="ARBA" id="ARBA00022801"/>
    </source>
</evidence>
<dbReference type="Pfam" id="PF08530">
    <property type="entry name" value="PepX_C"/>
    <property type="match status" value="1"/>
</dbReference>
<sequence>MLAKVIENEWIQMPDGRSLAARIWLPASEGPAPAVFEYLPYRKRDGTAGRDETTHRVFAEAGYACVRVDIAGTGESEGQFDDEYSEQELSDGETVLAWIAAQEWCDGNVGMIGISWGGFNGLQLAYRRPPALKAVISMGSTVDRYADDCHFMGGCLLVANVDWATQLCAYLTRPADPQLREDWRKDWIRRLETVPFSALDWMSHPTRDDFWKHGSVCEEWSRIEAPVLAITGWADPYVNAPPALAANLQVPCKAMIGPWEHSYPHLSRLDPADFHSEAFRWLDRWLKGDRNGAENLPAYRIYMQEHFNPTKAYGPRVGRWVAEQSWPSAHVNDRVLFLGSDGLKDNATVGTIAVSSPAHIGQTGGYYCPGMRIDNDLAEDQAADDALSTCFDTAPLTEPMELLGRPKLKFAFSVDRPVAQIVARLCDVSPEGVSQRITFRPLNLTHFASHESPQALVPGQDYEAEIDLNECAHRLRTGHFLRLALSTSYWPLVWPAPENALVTLHLENSTLHLPIRTVTEEIPPLNPGPPREYPKLQAQQLRPASNTSKRDVLEDGTIVLDTFDNFGQKINPHHGMTVGSDVRMHCSIHPDDPASARYLSGWHFTFKRDQWHVAIETEQSMSCDSKYFYLHRKVRATEGLDEIEVFAREWSETIPRALL</sequence>
<evidence type="ECO:0000313" key="3">
    <source>
        <dbReference type="EMBL" id="MFD1984350.1"/>
    </source>
</evidence>
<dbReference type="Gene3D" id="3.40.50.1820">
    <property type="entry name" value="alpha/beta hydrolase"/>
    <property type="match status" value="1"/>
</dbReference>
<proteinExistence type="predicted"/>
<dbReference type="InterPro" id="IPR000383">
    <property type="entry name" value="Xaa-Pro-like_dom"/>
</dbReference>
<dbReference type="SUPFAM" id="SSF53474">
    <property type="entry name" value="alpha/beta-Hydrolases"/>
    <property type="match status" value="1"/>
</dbReference>
<protein>
    <submittedName>
        <fullName evidence="3">CocE/NonD family hydrolase</fullName>
    </submittedName>
</protein>
<dbReference type="EMBL" id="JBHUGZ010000012">
    <property type="protein sequence ID" value="MFD1984350.1"/>
    <property type="molecule type" value="Genomic_DNA"/>
</dbReference>
<gene>
    <name evidence="3" type="ORF">ACFSOZ_17115</name>
</gene>
<dbReference type="GO" id="GO:0016787">
    <property type="term" value="F:hydrolase activity"/>
    <property type="evidence" value="ECO:0007669"/>
    <property type="project" value="UniProtKB-KW"/>
</dbReference>
<dbReference type="Gene3D" id="2.60.120.260">
    <property type="entry name" value="Galactose-binding domain-like"/>
    <property type="match status" value="1"/>
</dbReference>
<dbReference type="Proteomes" id="UP001597405">
    <property type="component" value="Unassembled WGS sequence"/>
</dbReference>
<dbReference type="RefSeq" id="WP_379100122.1">
    <property type="nucleotide sequence ID" value="NZ_JBHUGZ010000012.1"/>
</dbReference>
<name>A0ABW4UAP1_9HYPH</name>
<dbReference type="Gene3D" id="1.10.3020.10">
    <property type="entry name" value="alpha-amino acid ester hydrolase ( Helical cap domain)"/>
    <property type="match status" value="1"/>
</dbReference>
<dbReference type="PANTHER" id="PTHR43056:SF10">
    <property type="entry name" value="COCE_NOND FAMILY, PUTATIVE (AFU_ORTHOLOGUE AFUA_7G00600)-RELATED"/>
    <property type="match status" value="1"/>
</dbReference>
<evidence type="ECO:0000313" key="4">
    <source>
        <dbReference type="Proteomes" id="UP001597405"/>
    </source>
</evidence>
<dbReference type="InterPro" id="IPR008979">
    <property type="entry name" value="Galactose-bd-like_sf"/>
</dbReference>
<dbReference type="NCBIfam" id="TIGR00976">
    <property type="entry name" value="CocE_NonD"/>
    <property type="match status" value="1"/>
</dbReference>
<organism evidence="3 4">
    <name type="scientific">Mesorhizobium newzealandense</name>
    <dbReference type="NCBI Taxonomy" id="1300302"/>
    <lineage>
        <taxon>Bacteria</taxon>
        <taxon>Pseudomonadati</taxon>
        <taxon>Pseudomonadota</taxon>
        <taxon>Alphaproteobacteria</taxon>
        <taxon>Hyphomicrobiales</taxon>
        <taxon>Phyllobacteriaceae</taxon>
        <taxon>Mesorhizobium</taxon>
    </lineage>
</organism>
<dbReference type="SMART" id="SM00939">
    <property type="entry name" value="PepX_C"/>
    <property type="match status" value="1"/>
</dbReference>
<dbReference type="InterPro" id="IPR050585">
    <property type="entry name" value="Xaa-Pro_dipeptidyl-ppase/CocE"/>
</dbReference>
<dbReference type="InterPro" id="IPR005674">
    <property type="entry name" value="CocE/Ser_esterase"/>
</dbReference>
<dbReference type="InterPro" id="IPR029058">
    <property type="entry name" value="AB_hydrolase_fold"/>
</dbReference>
<keyword evidence="1 3" id="KW-0378">Hydrolase</keyword>